<evidence type="ECO:0000313" key="4">
    <source>
        <dbReference type="Proteomes" id="UP000007264"/>
    </source>
</evidence>
<dbReference type="CDD" id="cd00027">
    <property type="entry name" value="BRCT"/>
    <property type="match status" value="1"/>
</dbReference>
<dbReference type="PROSITE" id="PS50172">
    <property type="entry name" value="BRCT"/>
    <property type="match status" value="1"/>
</dbReference>
<evidence type="ECO:0000259" key="2">
    <source>
        <dbReference type="PROSITE" id="PS50172"/>
    </source>
</evidence>
<dbReference type="GeneID" id="17039022"/>
<sequence length="794" mass="82943">MSEQAPAGGRSAARARLTRQRSRRLSRFAPGPAMHAQENEALLQHRREEPSGLRKTGTPKAAQKGQARSGYTADTDCLTVEASGPAFARARGTATRIHHPAQQPLQELPAPQLHQKPKVAGRPPETQASPVTVQCQQEPRTNVNWHTMQPMQKLPASQLHLHSGSADATGARLTEAQQFPELRTSAKWQSMQQQQQQKHQPVRSLCRQPAGSHTTTAPTSTIGGKMPNSGRSEPAKVAAHGILVASGDGREGASAEPLGAWCAGAAGTGSGAVSLRGSAGQAEGWKQGAAGTICSGGSAGQAEGWIKGAAGTSVDSLASALLALRHSTRARGADSAPQISATAASGARASTMVASSPAEAANKGRPPVPNGAPRGAATCEKLPAARAACGSGIAPGCSRDDRYTKITEARIGAESEVCQQKRAAHEAAAEPRQQRILEHPQQEVNKTEECVQQQEAAEPVRGVFDGMRVMLDPDLDKAETNRVRGAITAGGGQCTAGAFLGGSTSHVVCLPSAASKWLAMGVHVVSPAWVLQSARSGRQERCLNLSADALRGLPGTSAGTQEVNACVGESAVTSASSANSSASDAHAWQALLDQADQRVSAMSHHQTPANLLEGVVWAVTDPEEDAELVPDSEDEYEGGLQQNSSSSQAAAPCSAAENSSASGGRMSAGEWDHIMVMAPALTVLFPADALGALCHVSRTLRCQPPGLSRRQLLAFVHAHYQARTIAYFIEQLSAAEMTEALRGGLRTTAEVRGALLAGRGVRRGDLLGSRRSLEGLSRVSRCRNATVYELELSC</sequence>
<dbReference type="PANTHER" id="PTHR47576:SF2">
    <property type="entry name" value="BRCT DOMAIN DNA REPAIR PROTEIN-RELATED"/>
    <property type="match status" value="1"/>
</dbReference>
<dbReference type="InterPro" id="IPR001357">
    <property type="entry name" value="BRCT_dom"/>
</dbReference>
<feature type="region of interest" description="Disordered" evidence="1">
    <location>
        <begin position="626"/>
        <end position="664"/>
    </location>
</feature>
<protein>
    <recommendedName>
        <fullName evidence="2">BRCT domain-containing protein</fullName>
    </recommendedName>
</protein>
<feature type="compositionally biased region" description="Low complexity" evidence="1">
    <location>
        <begin position="189"/>
        <end position="199"/>
    </location>
</feature>
<comment type="caution">
    <text evidence="3">The sequence shown here is derived from an EMBL/GenBank/DDBJ whole genome shotgun (WGS) entry which is preliminary data.</text>
</comment>
<evidence type="ECO:0000313" key="3">
    <source>
        <dbReference type="EMBL" id="EIE21040.1"/>
    </source>
</evidence>
<feature type="region of interest" description="Disordered" evidence="1">
    <location>
        <begin position="189"/>
        <end position="235"/>
    </location>
</feature>
<dbReference type="EMBL" id="AGSI01000013">
    <property type="protein sequence ID" value="EIE21040.1"/>
    <property type="molecule type" value="Genomic_DNA"/>
</dbReference>
<feature type="region of interest" description="Disordered" evidence="1">
    <location>
        <begin position="329"/>
        <end position="370"/>
    </location>
</feature>
<proteinExistence type="predicted"/>
<feature type="region of interest" description="Disordered" evidence="1">
    <location>
        <begin position="115"/>
        <end position="135"/>
    </location>
</feature>
<dbReference type="KEGG" id="csl:COCSUDRAFT_56960"/>
<feature type="compositionally biased region" description="Low complexity" evidence="1">
    <location>
        <begin position="340"/>
        <end position="351"/>
    </location>
</feature>
<feature type="compositionally biased region" description="Low complexity" evidence="1">
    <location>
        <begin position="1"/>
        <end position="15"/>
    </location>
</feature>
<dbReference type="eggNOG" id="ENOG502QQZ5">
    <property type="taxonomic scope" value="Eukaryota"/>
</dbReference>
<feature type="compositionally biased region" description="Acidic residues" evidence="1">
    <location>
        <begin position="626"/>
        <end position="637"/>
    </location>
</feature>
<name>I0YRM1_COCSC</name>
<dbReference type="OrthoDB" id="251770at2759"/>
<accession>I0YRM1</accession>
<feature type="compositionally biased region" description="Polar residues" evidence="1">
    <location>
        <begin position="126"/>
        <end position="135"/>
    </location>
</feature>
<evidence type="ECO:0000256" key="1">
    <source>
        <dbReference type="SAM" id="MobiDB-lite"/>
    </source>
</evidence>
<dbReference type="InterPro" id="IPR036420">
    <property type="entry name" value="BRCT_dom_sf"/>
</dbReference>
<organism evidence="3 4">
    <name type="scientific">Coccomyxa subellipsoidea (strain C-169)</name>
    <name type="common">Green microalga</name>
    <dbReference type="NCBI Taxonomy" id="574566"/>
    <lineage>
        <taxon>Eukaryota</taxon>
        <taxon>Viridiplantae</taxon>
        <taxon>Chlorophyta</taxon>
        <taxon>core chlorophytes</taxon>
        <taxon>Trebouxiophyceae</taxon>
        <taxon>Trebouxiophyceae incertae sedis</taxon>
        <taxon>Coccomyxaceae</taxon>
        <taxon>Coccomyxa</taxon>
        <taxon>Coccomyxa subellipsoidea</taxon>
    </lineage>
</organism>
<dbReference type="SMART" id="SM00292">
    <property type="entry name" value="BRCT"/>
    <property type="match status" value="1"/>
</dbReference>
<reference evidence="3 4" key="1">
    <citation type="journal article" date="2012" name="Genome Biol.">
        <title>The genome of the polar eukaryotic microalga coccomyxa subellipsoidea reveals traits of cold adaptation.</title>
        <authorList>
            <person name="Blanc G."/>
            <person name="Agarkova I."/>
            <person name="Grimwood J."/>
            <person name="Kuo A."/>
            <person name="Brueggeman A."/>
            <person name="Dunigan D."/>
            <person name="Gurnon J."/>
            <person name="Ladunga I."/>
            <person name="Lindquist E."/>
            <person name="Lucas S."/>
            <person name="Pangilinan J."/>
            <person name="Proschold T."/>
            <person name="Salamov A."/>
            <person name="Schmutz J."/>
            <person name="Weeks D."/>
            <person name="Yamada T."/>
            <person name="Claverie J.M."/>
            <person name="Grigoriev I."/>
            <person name="Van Etten J."/>
            <person name="Lomsadze A."/>
            <person name="Borodovsky M."/>
        </authorList>
    </citation>
    <scope>NUCLEOTIDE SEQUENCE [LARGE SCALE GENOMIC DNA]</scope>
    <source>
        <strain evidence="3 4">C-169</strain>
    </source>
</reference>
<dbReference type="Gene3D" id="3.40.50.10190">
    <property type="entry name" value="BRCT domain"/>
    <property type="match status" value="1"/>
</dbReference>
<feature type="domain" description="BRCT" evidence="2">
    <location>
        <begin position="459"/>
        <end position="538"/>
    </location>
</feature>
<feature type="compositionally biased region" description="Low complexity" evidence="1">
    <location>
        <begin position="644"/>
        <end position="662"/>
    </location>
</feature>
<dbReference type="RefSeq" id="XP_005645584.1">
    <property type="nucleotide sequence ID" value="XM_005645527.1"/>
</dbReference>
<feature type="compositionally biased region" description="Basic and acidic residues" evidence="1">
    <location>
        <begin position="43"/>
        <end position="52"/>
    </location>
</feature>
<dbReference type="PANTHER" id="PTHR47576">
    <property type="entry name" value="BRCT DOMAIN DNA REPAIR PROTEIN-RELATED"/>
    <property type="match status" value="1"/>
</dbReference>
<feature type="compositionally biased region" description="Polar residues" evidence="1">
    <location>
        <begin position="211"/>
        <end position="222"/>
    </location>
</feature>
<dbReference type="AlphaFoldDB" id="I0YRM1"/>
<gene>
    <name evidence="3" type="ORF">COCSUDRAFT_56960</name>
</gene>
<feature type="region of interest" description="Disordered" evidence="1">
    <location>
        <begin position="1"/>
        <end position="73"/>
    </location>
</feature>
<dbReference type="Proteomes" id="UP000007264">
    <property type="component" value="Unassembled WGS sequence"/>
</dbReference>
<feature type="compositionally biased region" description="Basic residues" evidence="1">
    <location>
        <begin position="16"/>
        <end position="26"/>
    </location>
</feature>
<dbReference type="SUPFAM" id="SSF52113">
    <property type="entry name" value="BRCT domain"/>
    <property type="match status" value="1"/>
</dbReference>
<keyword evidence="4" id="KW-1185">Reference proteome</keyword>